<organism evidence="2 3">
    <name type="scientific">Mycena rosella</name>
    <name type="common">Pink bonnet</name>
    <name type="synonym">Agaricus rosellus</name>
    <dbReference type="NCBI Taxonomy" id="1033263"/>
    <lineage>
        <taxon>Eukaryota</taxon>
        <taxon>Fungi</taxon>
        <taxon>Dikarya</taxon>
        <taxon>Basidiomycota</taxon>
        <taxon>Agaricomycotina</taxon>
        <taxon>Agaricomycetes</taxon>
        <taxon>Agaricomycetidae</taxon>
        <taxon>Agaricales</taxon>
        <taxon>Marasmiineae</taxon>
        <taxon>Mycenaceae</taxon>
        <taxon>Mycena</taxon>
    </lineage>
</organism>
<reference evidence="2" key="1">
    <citation type="submission" date="2023-03" db="EMBL/GenBank/DDBJ databases">
        <title>Massive genome expansion in bonnet fungi (Mycena s.s.) driven by repeated elements and novel gene families across ecological guilds.</title>
        <authorList>
            <consortium name="Lawrence Berkeley National Laboratory"/>
            <person name="Harder C.B."/>
            <person name="Miyauchi S."/>
            <person name="Viragh M."/>
            <person name="Kuo A."/>
            <person name="Thoen E."/>
            <person name="Andreopoulos B."/>
            <person name="Lu D."/>
            <person name="Skrede I."/>
            <person name="Drula E."/>
            <person name="Henrissat B."/>
            <person name="Morin E."/>
            <person name="Kohler A."/>
            <person name="Barry K."/>
            <person name="LaButti K."/>
            <person name="Morin E."/>
            <person name="Salamov A."/>
            <person name="Lipzen A."/>
            <person name="Mereny Z."/>
            <person name="Hegedus B."/>
            <person name="Baldrian P."/>
            <person name="Stursova M."/>
            <person name="Weitz H."/>
            <person name="Taylor A."/>
            <person name="Grigoriev I.V."/>
            <person name="Nagy L.G."/>
            <person name="Martin F."/>
            <person name="Kauserud H."/>
        </authorList>
    </citation>
    <scope>NUCLEOTIDE SEQUENCE</scope>
    <source>
        <strain evidence="2">CBHHK067</strain>
    </source>
</reference>
<dbReference type="PROSITE" id="PS51212">
    <property type="entry name" value="WSC"/>
    <property type="match status" value="1"/>
</dbReference>
<protein>
    <recommendedName>
        <fullName evidence="1">WSC domain-containing protein</fullName>
    </recommendedName>
</protein>
<name>A0AAD7D366_MYCRO</name>
<gene>
    <name evidence="2" type="ORF">B0H17DRAFT_945594</name>
</gene>
<evidence type="ECO:0000259" key="1">
    <source>
        <dbReference type="PROSITE" id="PS51212"/>
    </source>
</evidence>
<proteinExistence type="predicted"/>
<evidence type="ECO:0000313" key="3">
    <source>
        <dbReference type="Proteomes" id="UP001221757"/>
    </source>
</evidence>
<sequence>MGGIIDNSVANCQATCLKAGYDYAGVEYSNQCFCGSSIRAGVTLGGTCNSACSGGGTYSGLLYQQF</sequence>
<dbReference type="InterPro" id="IPR002889">
    <property type="entry name" value="WSC_carb-bd"/>
</dbReference>
<accession>A0AAD7D366</accession>
<dbReference type="EMBL" id="JARKIE010000145">
    <property type="protein sequence ID" value="KAJ7676171.1"/>
    <property type="molecule type" value="Genomic_DNA"/>
</dbReference>
<dbReference type="Proteomes" id="UP001221757">
    <property type="component" value="Unassembled WGS sequence"/>
</dbReference>
<keyword evidence="3" id="KW-1185">Reference proteome</keyword>
<evidence type="ECO:0000313" key="2">
    <source>
        <dbReference type="EMBL" id="KAJ7676171.1"/>
    </source>
</evidence>
<dbReference type="AlphaFoldDB" id="A0AAD7D366"/>
<comment type="caution">
    <text evidence="2">The sequence shown here is derived from an EMBL/GenBank/DDBJ whole genome shotgun (WGS) entry which is preliminary data.</text>
</comment>
<feature type="domain" description="WSC" evidence="1">
    <location>
        <begin position="1"/>
        <end position="66"/>
    </location>
</feature>
<dbReference type="Pfam" id="PF01822">
    <property type="entry name" value="WSC"/>
    <property type="match status" value="1"/>
</dbReference>